<evidence type="ECO:0000313" key="7">
    <source>
        <dbReference type="EMBL" id="KFH62763.1"/>
    </source>
</evidence>
<feature type="compositionally biased region" description="Basic and acidic residues" evidence="5">
    <location>
        <begin position="372"/>
        <end position="383"/>
    </location>
</feature>
<evidence type="ECO:0000256" key="5">
    <source>
        <dbReference type="SAM" id="MobiDB-lite"/>
    </source>
</evidence>
<protein>
    <recommendedName>
        <fullName evidence="6">Velvet domain-containing protein</fullName>
    </recommendedName>
</protein>
<keyword evidence="3" id="KW-0804">Transcription</keyword>
<comment type="subcellular location">
    <subcellularLocation>
        <location evidence="1">Nucleus</location>
    </subcellularLocation>
</comment>
<evidence type="ECO:0000256" key="4">
    <source>
        <dbReference type="ARBA" id="ARBA00023242"/>
    </source>
</evidence>
<feature type="region of interest" description="Disordered" evidence="5">
    <location>
        <begin position="162"/>
        <end position="394"/>
    </location>
</feature>
<feature type="compositionally biased region" description="Gly residues" evidence="5">
    <location>
        <begin position="658"/>
        <end position="670"/>
    </location>
</feature>
<feature type="compositionally biased region" description="Basic and acidic residues" evidence="5">
    <location>
        <begin position="701"/>
        <end position="711"/>
    </location>
</feature>
<dbReference type="EMBL" id="KN042430">
    <property type="protein sequence ID" value="KFH62763.1"/>
    <property type="molecule type" value="Genomic_DNA"/>
</dbReference>
<proteinExistence type="predicted"/>
<feature type="compositionally biased region" description="Pro residues" evidence="5">
    <location>
        <begin position="511"/>
        <end position="521"/>
    </location>
</feature>
<keyword evidence="4" id="KW-0539">Nucleus</keyword>
<dbReference type="PANTHER" id="PTHR33572">
    <property type="entry name" value="SPORE DEVELOPMENT REGULATOR VOSA"/>
    <property type="match status" value="1"/>
</dbReference>
<dbReference type="Gene3D" id="2.60.40.3960">
    <property type="entry name" value="Velvet domain"/>
    <property type="match status" value="1"/>
</dbReference>
<evidence type="ECO:0000256" key="1">
    <source>
        <dbReference type="ARBA" id="ARBA00004123"/>
    </source>
</evidence>
<dbReference type="InterPro" id="IPR038491">
    <property type="entry name" value="Velvet_dom_sf"/>
</dbReference>
<feature type="region of interest" description="Disordered" evidence="5">
    <location>
        <begin position="1"/>
        <end position="53"/>
    </location>
</feature>
<accession>A0A086TLD6</accession>
<dbReference type="Proteomes" id="UP000243308">
    <property type="component" value="Unassembled WGS sequence"/>
</dbReference>
<feature type="compositionally biased region" description="Basic and acidic residues" evidence="5">
    <location>
        <begin position="316"/>
        <end position="328"/>
    </location>
</feature>
<feature type="compositionally biased region" description="Low complexity" evidence="5">
    <location>
        <begin position="893"/>
        <end position="909"/>
    </location>
</feature>
<feature type="compositionally biased region" description="Pro residues" evidence="5">
    <location>
        <begin position="541"/>
        <end position="556"/>
    </location>
</feature>
<feature type="region of interest" description="Disordered" evidence="5">
    <location>
        <begin position="456"/>
        <end position="909"/>
    </location>
</feature>
<evidence type="ECO:0000313" key="8">
    <source>
        <dbReference type="Proteomes" id="UP000243308"/>
    </source>
</evidence>
<feature type="compositionally biased region" description="Low complexity" evidence="5">
    <location>
        <begin position="686"/>
        <end position="699"/>
    </location>
</feature>
<feature type="compositionally biased region" description="Basic and acidic residues" evidence="5">
    <location>
        <begin position="779"/>
        <end position="801"/>
    </location>
</feature>
<dbReference type="PANTHER" id="PTHR33572:SF18">
    <property type="entry name" value="SPORE DEVELOPMENT REGULATOR VOSA"/>
    <property type="match status" value="1"/>
</dbReference>
<evidence type="ECO:0000256" key="2">
    <source>
        <dbReference type="ARBA" id="ARBA00023015"/>
    </source>
</evidence>
<feature type="compositionally biased region" description="Low complexity" evidence="5">
    <location>
        <begin position="617"/>
        <end position="628"/>
    </location>
</feature>
<evidence type="ECO:0000259" key="6">
    <source>
        <dbReference type="PROSITE" id="PS51821"/>
    </source>
</evidence>
<feature type="compositionally biased region" description="Polar residues" evidence="5">
    <location>
        <begin position="254"/>
        <end position="266"/>
    </location>
</feature>
<feature type="compositionally biased region" description="Basic and acidic residues" evidence="5">
    <location>
        <begin position="674"/>
        <end position="685"/>
    </location>
</feature>
<name>A0A086TLD6_9FUNG</name>
<sequence>MHASLIEKDSREEVNLIRDSEDKDKDKDKNKDGTNDRDMIDKEREKEREREISDSLLLKDSRTKATTGSCVSSLYPLKDFEDSGNESGFFVFPDLSVRMEGTYRLKFCLYEMTGTQVHFCASIVSAPFVVYSAKKFPGMEESTTLSQFFAEQGLKIRIRKEVRPKKRSRAGYTSEVPFDTKETKNDNGPSESMEEDESRATDHTSMKRIAISNQDVHWGGGDITRQTRPDRSAELSRTSSSTTDDRRARPQKCATVSQPLPNNRSPDLTRNDSRNDLTRRNSDLSNRRNSDLNRHNTNTDMQDIADLTEIPENDEDYRRSHPSTDHFPGEGPPDGPGHPLHYQDLYDHPDPDYDPDYPPPSPNSTRRNGRPYNDRPGGDRYDRAPGSYPADKRWPPHYMYPGYYYFYYPPPRDYPDPYLRRFDPRYPPYPPPRGPIPYPYLPPEFLARGMVPYPFPPNLRPFHGQDAPYPPPPYPTSRRRGQGGSSEFYADYPYPESYPPPDQDDLQHYYPPDPYGPPRQPPSGNSSSSSSSSQAPRRGYPHPPYPHVYPLYPPYNLPRGEHPEDEVMSSAESTRPPAPTSDQQDYYRSVMSHYPHYPPYHAMDAFESLENSDPESIRPSPRSPSTLSGRGGASNDRRDTVRTPSFNLSLQSPSGQRQGSGSGSGSGSGPEVGTLRRERVEKVNTSEESAQESARSSRSGDIGKARERRQSDSMTTTTDRGHAPLETVRSPSSYLPHDRLGAALEYYGLPLHPRRDIRERYGQNGRGLPPSTDNSAPERGTERETDRGTERGPERGPELRPEPGPIAMAVEMARMMDDQEVQSPPIPMPTGNQHRPPHRVYNNQPPFGSPYGPPYAPHPYRSRNPGSVDSQGRVLTPSMSYSYPPTPLPAPGATPVVSDLSSHLSEPSS</sequence>
<keyword evidence="8" id="KW-1185">Reference proteome</keyword>
<dbReference type="InterPro" id="IPR037525">
    <property type="entry name" value="Velvet_dom"/>
</dbReference>
<feature type="compositionally biased region" description="Basic and acidic residues" evidence="5">
    <location>
        <begin position="225"/>
        <end position="234"/>
    </location>
</feature>
<feature type="compositionally biased region" description="Pro residues" evidence="5">
    <location>
        <begin position="847"/>
        <end position="857"/>
    </location>
</feature>
<dbReference type="InterPro" id="IPR021740">
    <property type="entry name" value="Velvet"/>
</dbReference>
<dbReference type="OrthoDB" id="5599552at2759"/>
<dbReference type="GO" id="GO:0005634">
    <property type="term" value="C:nucleus"/>
    <property type="evidence" value="ECO:0007669"/>
    <property type="project" value="UniProtKB-SubCell"/>
</dbReference>
<gene>
    <name evidence="7" type="ORF">MVEG_11289</name>
</gene>
<dbReference type="AlphaFoldDB" id="A0A086TLD6"/>
<keyword evidence="2" id="KW-0805">Transcription regulation</keyword>
<evidence type="ECO:0000256" key="3">
    <source>
        <dbReference type="ARBA" id="ARBA00023163"/>
    </source>
</evidence>
<dbReference type="Pfam" id="PF11754">
    <property type="entry name" value="Velvet"/>
    <property type="match status" value="1"/>
</dbReference>
<dbReference type="PROSITE" id="PS51821">
    <property type="entry name" value="VELVET"/>
    <property type="match status" value="1"/>
</dbReference>
<reference evidence="7 8" key="1">
    <citation type="submission" date="2011-02" db="EMBL/GenBank/DDBJ databases">
        <title>The Genome Sequence of Mortierella verticillata NRRL 6337.</title>
        <authorList>
            <consortium name="The Broad Institute Genome Sequencing Platform"/>
            <person name="Russ C."/>
            <person name="Cuomo C."/>
            <person name="Burger G."/>
            <person name="Gray M.W."/>
            <person name="Holland P.W.H."/>
            <person name="King N."/>
            <person name="Lang F.B.F."/>
            <person name="Roger A.J."/>
            <person name="Ruiz-Trillo I."/>
            <person name="Young S.K."/>
            <person name="Zeng Q."/>
            <person name="Gargeya S."/>
            <person name="Alvarado L."/>
            <person name="Berlin A."/>
            <person name="Chapman S.B."/>
            <person name="Chen Z."/>
            <person name="Freedman E."/>
            <person name="Gellesch M."/>
            <person name="Goldberg J."/>
            <person name="Griggs A."/>
            <person name="Gujja S."/>
            <person name="Heilman E."/>
            <person name="Heiman D."/>
            <person name="Howarth C."/>
            <person name="Mehta T."/>
            <person name="Neiman D."/>
            <person name="Pearson M."/>
            <person name="Roberts A."/>
            <person name="Saif S."/>
            <person name="Shea T."/>
            <person name="Shenoy N."/>
            <person name="Sisk P."/>
            <person name="Stolte C."/>
            <person name="Sykes S."/>
            <person name="White J."/>
            <person name="Yandava C."/>
            <person name="Haas B."/>
            <person name="Nusbaum C."/>
            <person name="Birren B."/>
        </authorList>
    </citation>
    <scope>NUCLEOTIDE SEQUENCE [LARGE SCALE GENOMIC DNA]</scope>
    <source>
        <strain evidence="7 8">NRRL 6337</strain>
    </source>
</reference>
<feature type="domain" description="Velvet" evidence="6">
    <location>
        <begin position="1"/>
        <end position="159"/>
    </location>
</feature>
<feature type="compositionally biased region" description="Basic and acidic residues" evidence="5">
    <location>
        <begin position="267"/>
        <end position="294"/>
    </location>
</feature>
<organism evidence="7 8">
    <name type="scientific">Podila verticillata NRRL 6337</name>
    <dbReference type="NCBI Taxonomy" id="1069443"/>
    <lineage>
        <taxon>Eukaryota</taxon>
        <taxon>Fungi</taxon>
        <taxon>Fungi incertae sedis</taxon>
        <taxon>Mucoromycota</taxon>
        <taxon>Mortierellomycotina</taxon>
        <taxon>Mortierellomycetes</taxon>
        <taxon>Mortierellales</taxon>
        <taxon>Mortierellaceae</taxon>
        <taxon>Podila</taxon>
    </lineage>
</organism>